<evidence type="ECO:0000256" key="1">
    <source>
        <dbReference type="ARBA" id="ARBA00009964"/>
    </source>
</evidence>
<reference evidence="3 4" key="1">
    <citation type="journal article" date="2014" name="ISME J.">
        <title>Candidatus Competibacter-lineage genomes retrieved from metagenomes reveal functional metabolic diversity.</title>
        <authorList>
            <person name="McIlroy S.J."/>
            <person name="Albertsen M."/>
            <person name="Andresen E.K."/>
            <person name="Saunders A.M."/>
            <person name="Kristiansen R."/>
            <person name="Stokholm-Bjerregaard M."/>
            <person name="Nielsen K.L."/>
            <person name="Nielsen P.H."/>
        </authorList>
    </citation>
    <scope>NUCLEOTIDE SEQUENCE [LARGE SCALE GENOMIC DNA]</scope>
    <source>
        <strain evidence="3 4">Run_B_J11</strain>
    </source>
</reference>
<evidence type="ECO:0000256" key="2">
    <source>
        <dbReference type="SAM" id="Coils"/>
    </source>
</evidence>
<keyword evidence="2" id="KW-0175">Coiled coil</keyword>
<dbReference type="PANTHER" id="PTHR33609">
    <property type="entry name" value="LOW CALCIUM RESPONSE LOCUS PROTEIN S"/>
    <property type="match status" value="1"/>
</dbReference>
<dbReference type="AlphaFoldDB" id="A0A7U7GCD8"/>
<feature type="coiled-coil region" evidence="2">
    <location>
        <begin position="49"/>
        <end position="76"/>
    </location>
</feature>
<evidence type="ECO:0000313" key="4">
    <source>
        <dbReference type="Proteomes" id="UP000019184"/>
    </source>
</evidence>
<dbReference type="InterPro" id="IPR002514">
    <property type="entry name" value="Transposase_8"/>
</dbReference>
<dbReference type="GO" id="GO:0006313">
    <property type="term" value="P:DNA transposition"/>
    <property type="evidence" value="ECO:0007669"/>
    <property type="project" value="InterPro"/>
</dbReference>
<dbReference type="EMBL" id="CBTK010000220">
    <property type="protein sequence ID" value="CDH45856.1"/>
    <property type="molecule type" value="Genomic_DNA"/>
</dbReference>
<comment type="similarity">
    <text evidence="1">Belongs to the transposase 8 family.</text>
</comment>
<dbReference type="GO" id="GO:0003677">
    <property type="term" value="F:DNA binding"/>
    <property type="evidence" value="ECO:0007669"/>
    <property type="project" value="InterPro"/>
</dbReference>
<protein>
    <submittedName>
        <fullName evidence="3">Low calcium response locus protein S</fullName>
    </submittedName>
</protein>
<dbReference type="Pfam" id="PF01527">
    <property type="entry name" value="HTH_Tnp_1"/>
    <property type="match status" value="1"/>
</dbReference>
<dbReference type="Proteomes" id="UP000019184">
    <property type="component" value="Unassembled WGS sequence"/>
</dbReference>
<dbReference type="GO" id="GO:0004803">
    <property type="term" value="F:transposase activity"/>
    <property type="evidence" value="ECO:0007669"/>
    <property type="project" value="InterPro"/>
</dbReference>
<name>A0A7U7GCD8_9GAMM</name>
<accession>A0A7U7GCD8</accession>
<dbReference type="SUPFAM" id="SSF46689">
    <property type="entry name" value="Homeodomain-like"/>
    <property type="match status" value="1"/>
</dbReference>
<dbReference type="PANTHER" id="PTHR33609:SF5">
    <property type="entry name" value="LOW CALCIUM RESPONSE LOCUS PROTEIN S"/>
    <property type="match status" value="1"/>
</dbReference>
<gene>
    <name evidence="3" type="primary">lcrS</name>
    <name evidence="3" type="ORF">BN874_2970002</name>
</gene>
<evidence type="ECO:0000313" key="3">
    <source>
        <dbReference type="EMBL" id="CDH45856.1"/>
    </source>
</evidence>
<organism evidence="3 4">
    <name type="scientific">Candidatus Contendobacter odensis Run_B_J11</name>
    <dbReference type="NCBI Taxonomy" id="1400861"/>
    <lineage>
        <taxon>Bacteria</taxon>
        <taxon>Pseudomonadati</taxon>
        <taxon>Pseudomonadota</taxon>
        <taxon>Gammaproteobacteria</taxon>
        <taxon>Candidatus Competibacteraceae</taxon>
        <taxon>Candidatus Contendibacter</taxon>
    </lineage>
</organism>
<proteinExistence type="inferred from homology"/>
<keyword evidence="4" id="KW-1185">Reference proteome</keyword>
<sequence length="96" mass="11046">MKKTRFTETQIVSTLKRQEAGIPTKEICRELGISEATFYNWKSKYGGMEASDVKRLKDLEEENARLKKMYADLAMDNQILKDLFTKKGWALPPKGS</sequence>
<dbReference type="InterPro" id="IPR052546">
    <property type="entry name" value="Transposase_8_domain"/>
</dbReference>
<dbReference type="Gene3D" id="1.10.10.60">
    <property type="entry name" value="Homeodomain-like"/>
    <property type="match status" value="1"/>
</dbReference>
<dbReference type="InterPro" id="IPR009057">
    <property type="entry name" value="Homeodomain-like_sf"/>
</dbReference>
<comment type="caution">
    <text evidence="3">The sequence shown here is derived from an EMBL/GenBank/DDBJ whole genome shotgun (WGS) entry which is preliminary data.</text>
</comment>